<dbReference type="EMBL" id="SPHZ02000011">
    <property type="protein sequence ID" value="KAF0890783.1"/>
    <property type="molecule type" value="Genomic_DNA"/>
</dbReference>
<accession>A0A6G1BTP3</accession>
<comment type="caution">
    <text evidence="2">The sequence shown here is derived from an EMBL/GenBank/DDBJ whole genome shotgun (WGS) entry which is preliminary data.</text>
</comment>
<gene>
    <name evidence="2" type="ORF">E2562_004269</name>
</gene>
<organism evidence="2 3">
    <name type="scientific">Oryza meyeriana var. granulata</name>
    <dbReference type="NCBI Taxonomy" id="110450"/>
    <lineage>
        <taxon>Eukaryota</taxon>
        <taxon>Viridiplantae</taxon>
        <taxon>Streptophyta</taxon>
        <taxon>Embryophyta</taxon>
        <taxon>Tracheophyta</taxon>
        <taxon>Spermatophyta</taxon>
        <taxon>Magnoliopsida</taxon>
        <taxon>Liliopsida</taxon>
        <taxon>Poales</taxon>
        <taxon>Poaceae</taxon>
        <taxon>BOP clade</taxon>
        <taxon>Oryzoideae</taxon>
        <taxon>Oryzeae</taxon>
        <taxon>Oryzinae</taxon>
        <taxon>Oryza</taxon>
        <taxon>Oryza meyeriana</taxon>
    </lineage>
</organism>
<reference evidence="2 3" key="1">
    <citation type="submission" date="2019-11" db="EMBL/GenBank/DDBJ databases">
        <title>Whole genome sequence of Oryza granulata.</title>
        <authorList>
            <person name="Li W."/>
        </authorList>
    </citation>
    <scope>NUCLEOTIDE SEQUENCE [LARGE SCALE GENOMIC DNA]</scope>
    <source>
        <strain evidence="3">cv. Menghai</strain>
        <tissue evidence="2">Leaf</tissue>
    </source>
</reference>
<protein>
    <submittedName>
        <fullName evidence="2">Uncharacterized protein</fullName>
    </submittedName>
</protein>
<feature type="region of interest" description="Disordered" evidence="1">
    <location>
        <begin position="1"/>
        <end position="72"/>
    </location>
</feature>
<keyword evidence="3" id="KW-1185">Reference proteome</keyword>
<evidence type="ECO:0000313" key="3">
    <source>
        <dbReference type="Proteomes" id="UP000479710"/>
    </source>
</evidence>
<dbReference type="Proteomes" id="UP000479710">
    <property type="component" value="Unassembled WGS sequence"/>
</dbReference>
<evidence type="ECO:0000256" key="1">
    <source>
        <dbReference type="SAM" id="MobiDB-lite"/>
    </source>
</evidence>
<evidence type="ECO:0000313" key="2">
    <source>
        <dbReference type="EMBL" id="KAF0890783.1"/>
    </source>
</evidence>
<dbReference type="AlphaFoldDB" id="A0A6G1BTP3"/>
<name>A0A6G1BTP3_9ORYZ</name>
<feature type="compositionally biased region" description="Gly residues" evidence="1">
    <location>
        <begin position="29"/>
        <end position="42"/>
    </location>
</feature>
<proteinExistence type="predicted"/>
<sequence>MGCSPEGKRGRKGGPAAATLSRGRRQGGLAHGGGRDTGTGEGLGKEVAGSDLEKGGATVAGCEVPRGGGYGA</sequence>